<feature type="transmembrane region" description="Helical" evidence="6">
    <location>
        <begin position="213"/>
        <end position="235"/>
    </location>
</feature>
<dbReference type="InterPro" id="IPR004752">
    <property type="entry name" value="AmpG_permease/AT-1"/>
</dbReference>
<dbReference type="InterPro" id="IPR036259">
    <property type="entry name" value="MFS_trans_sf"/>
</dbReference>
<evidence type="ECO:0008006" key="9">
    <source>
        <dbReference type="Google" id="ProtNLM"/>
    </source>
</evidence>
<dbReference type="AlphaFoldDB" id="A0AAN7WLH4"/>
<organism evidence="7 8">
    <name type="scientific">Arxiozyma heterogenica</name>
    <dbReference type="NCBI Taxonomy" id="278026"/>
    <lineage>
        <taxon>Eukaryota</taxon>
        <taxon>Fungi</taxon>
        <taxon>Dikarya</taxon>
        <taxon>Ascomycota</taxon>
        <taxon>Saccharomycotina</taxon>
        <taxon>Saccharomycetes</taxon>
        <taxon>Saccharomycetales</taxon>
        <taxon>Saccharomycetaceae</taxon>
        <taxon>Arxiozyma</taxon>
    </lineage>
</organism>
<dbReference type="PANTHER" id="PTHR12778">
    <property type="entry name" value="SOLUTE CARRIER FAMILY 33 ACETYL-COA TRANSPORTER -RELATED"/>
    <property type="match status" value="1"/>
</dbReference>
<evidence type="ECO:0000256" key="5">
    <source>
        <dbReference type="SAM" id="MobiDB-lite"/>
    </source>
</evidence>
<evidence type="ECO:0000256" key="2">
    <source>
        <dbReference type="ARBA" id="ARBA00022692"/>
    </source>
</evidence>
<dbReference type="InterPro" id="IPR024371">
    <property type="entry name" value="AcetylCoA_trans_1-like"/>
</dbReference>
<keyword evidence="4 6" id="KW-0472">Membrane</keyword>
<evidence type="ECO:0000313" key="7">
    <source>
        <dbReference type="EMBL" id="KAK5778773.1"/>
    </source>
</evidence>
<sequence>MKPKKQVNNKLARHDLPQFFLLVALYFVQGIPVGLAFGTVPFLLKSMAKDTSFASLGLFSMATYPYSLKILWSPIIDSCYNRRIGRRRSWIIPIQLVSGIILILLGWAISKNHIFKGVDNAFHGLPTDISNTNIMSLVWCFGLLVFLCATQDICVDGWALTILSKQSLSYASTAQTVGLNIGYFLSFTVFISLNSSDFINKYFRTSPKPYGLISLGGYMKFAGFIYIILTLYVGFCTSEHPLRKHLSFKGASGYSVLPRHKNHNVKSQEGYDGSTNTLVVAYQYEEDDERTQNISYIYKCFLKVLGLKPIQLLALVHLVSKIAFQCNEGATNLKLLERGFKRENLAVTVLIDVPFEIIFGYYVAKWSSDNKHGGSPSNNESGNVYINAQNSNYKNKDGNGNEDDDEDDDDNPHEKMLRIRNNSILKRINSFLVGDAGILTPWLYGFLGRLVAAALGSYVVYKFPRDKEISIWFFILVIVQHLLGSFMNTVQFVGISSFHTRIADPVLGGTYMTLLNTLSNFGGTWPRIIVMWMISYFTVSRCEMPSMGQDYLFHGSEKNQKCGIELDPSSKVTIVRDGYYVVNKLCILLGLLLYFGFLKRQAQSLQRLPISAWRCAHDQRG</sequence>
<keyword evidence="2 6" id="KW-0812">Transmembrane</keyword>
<dbReference type="GO" id="GO:0035348">
    <property type="term" value="P:acetyl-CoA transmembrane transport"/>
    <property type="evidence" value="ECO:0007669"/>
    <property type="project" value="InterPro"/>
</dbReference>
<comment type="caution">
    <text evidence="7">The sequence shown here is derived from an EMBL/GenBank/DDBJ whole genome shotgun (WGS) entry which is preliminary data.</text>
</comment>
<feature type="transmembrane region" description="Helical" evidence="6">
    <location>
        <begin position="473"/>
        <end position="495"/>
    </location>
</feature>
<feature type="transmembrane region" description="Helical" evidence="6">
    <location>
        <begin position="20"/>
        <end position="44"/>
    </location>
</feature>
<reference evidence="8" key="1">
    <citation type="submission" date="2023-07" db="EMBL/GenBank/DDBJ databases">
        <title>A draft genome of Kazachstania heterogenica Y-27499.</title>
        <authorList>
            <person name="Donic C."/>
            <person name="Kralova J.S."/>
            <person name="Fidel L."/>
            <person name="Ben-Dor S."/>
            <person name="Jung S."/>
        </authorList>
    </citation>
    <scope>NUCLEOTIDE SEQUENCE [LARGE SCALE GENOMIC DNA]</scope>
    <source>
        <strain evidence="8">Y27499</strain>
    </source>
</reference>
<proteinExistence type="predicted"/>
<feature type="transmembrane region" description="Helical" evidence="6">
    <location>
        <begin position="578"/>
        <end position="598"/>
    </location>
</feature>
<evidence type="ECO:0000256" key="6">
    <source>
        <dbReference type="SAM" id="Phobius"/>
    </source>
</evidence>
<dbReference type="Pfam" id="PF13000">
    <property type="entry name" value="Acatn"/>
    <property type="match status" value="1"/>
</dbReference>
<feature type="compositionally biased region" description="Acidic residues" evidence="5">
    <location>
        <begin position="400"/>
        <end position="411"/>
    </location>
</feature>
<feature type="region of interest" description="Disordered" evidence="5">
    <location>
        <begin position="391"/>
        <end position="413"/>
    </location>
</feature>
<dbReference type="SUPFAM" id="SSF103473">
    <property type="entry name" value="MFS general substrate transporter"/>
    <property type="match status" value="1"/>
</dbReference>
<feature type="transmembrane region" description="Helical" evidence="6">
    <location>
        <begin position="170"/>
        <end position="193"/>
    </location>
</feature>
<evidence type="ECO:0000256" key="3">
    <source>
        <dbReference type="ARBA" id="ARBA00022989"/>
    </source>
</evidence>
<evidence type="ECO:0000256" key="1">
    <source>
        <dbReference type="ARBA" id="ARBA00004141"/>
    </source>
</evidence>
<name>A0AAN7WLH4_9SACH</name>
<feature type="transmembrane region" description="Helical" evidence="6">
    <location>
        <begin position="129"/>
        <end position="149"/>
    </location>
</feature>
<dbReference type="Proteomes" id="UP001306508">
    <property type="component" value="Unassembled WGS sequence"/>
</dbReference>
<protein>
    <recommendedName>
        <fullName evidence="9">Acetyl-CoA transporter</fullName>
    </recommendedName>
</protein>
<keyword evidence="8" id="KW-1185">Reference proteome</keyword>
<dbReference type="EMBL" id="JAWIZZ010000051">
    <property type="protein sequence ID" value="KAK5778773.1"/>
    <property type="molecule type" value="Genomic_DNA"/>
</dbReference>
<keyword evidence="3 6" id="KW-1133">Transmembrane helix</keyword>
<feature type="transmembrane region" description="Helical" evidence="6">
    <location>
        <begin position="442"/>
        <end position="461"/>
    </location>
</feature>
<evidence type="ECO:0000256" key="4">
    <source>
        <dbReference type="ARBA" id="ARBA00023136"/>
    </source>
</evidence>
<feature type="transmembrane region" description="Helical" evidence="6">
    <location>
        <begin position="89"/>
        <end position="109"/>
    </location>
</feature>
<feature type="transmembrane region" description="Helical" evidence="6">
    <location>
        <begin position="50"/>
        <end position="68"/>
    </location>
</feature>
<gene>
    <name evidence="7" type="ORF">RI543_003696</name>
</gene>
<dbReference type="PANTHER" id="PTHR12778:SF9">
    <property type="entry name" value="ACETYL-COENZYME A TRANSPORTER 1"/>
    <property type="match status" value="1"/>
</dbReference>
<dbReference type="GO" id="GO:0008521">
    <property type="term" value="F:acetyl-CoA transmembrane transporter activity"/>
    <property type="evidence" value="ECO:0007669"/>
    <property type="project" value="InterPro"/>
</dbReference>
<dbReference type="GO" id="GO:0016020">
    <property type="term" value="C:membrane"/>
    <property type="evidence" value="ECO:0007669"/>
    <property type="project" value="UniProtKB-SubCell"/>
</dbReference>
<evidence type="ECO:0000313" key="8">
    <source>
        <dbReference type="Proteomes" id="UP001306508"/>
    </source>
</evidence>
<accession>A0AAN7WLH4</accession>
<feature type="transmembrane region" description="Helical" evidence="6">
    <location>
        <begin position="344"/>
        <end position="364"/>
    </location>
</feature>
<comment type="subcellular location">
    <subcellularLocation>
        <location evidence="1">Membrane</location>
        <topology evidence="1">Multi-pass membrane protein</topology>
    </subcellularLocation>
</comment>